<proteinExistence type="predicted"/>
<evidence type="ECO:0000259" key="1">
    <source>
        <dbReference type="Pfam" id="PF00534"/>
    </source>
</evidence>
<reference evidence="3" key="1">
    <citation type="submission" date="2017-01" db="EMBL/GenBank/DDBJ databases">
        <authorList>
            <person name="Varghese N."/>
            <person name="Submissions S."/>
        </authorList>
    </citation>
    <scope>NUCLEOTIDE SEQUENCE [LARGE SCALE GENOMIC DNA]</scope>
    <source>
        <strain evidence="3">DSM 17126</strain>
    </source>
</reference>
<dbReference type="Pfam" id="PF00534">
    <property type="entry name" value="Glycos_transf_1"/>
    <property type="match status" value="1"/>
</dbReference>
<evidence type="ECO:0000313" key="2">
    <source>
        <dbReference type="EMBL" id="SIS35643.1"/>
    </source>
</evidence>
<dbReference type="GO" id="GO:0016757">
    <property type="term" value="F:glycosyltransferase activity"/>
    <property type="evidence" value="ECO:0007669"/>
    <property type="project" value="InterPro"/>
</dbReference>
<keyword evidence="3" id="KW-1185">Reference proteome</keyword>
<dbReference type="Proteomes" id="UP000186373">
    <property type="component" value="Unassembled WGS sequence"/>
</dbReference>
<dbReference type="EMBL" id="FTNY01000003">
    <property type="protein sequence ID" value="SIS35643.1"/>
    <property type="molecule type" value="Genomic_DNA"/>
</dbReference>
<dbReference type="PANTHER" id="PTHR12526">
    <property type="entry name" value="GLYCOSYLTRANSFERASE"/>
    <property type="match status" value="1"/>
</dbReference>
<dbReference type="SUPFAM" id="SSF53756">
    <property type="entry name" value="UDP-Glycosyltransferase/glycogen phosphorylase"/>
    <property type="match status" value="1"/>
</dbReference>
<protein>
    <submittedName>
        <fullName evidence="2">Glycosyltransferase involved in cell wall bisynthesis</fullName>
    </submittedName>
</protein>
<dbReference type="InterPro" id="IPR001296">
    <property type="entry name" value="Glyco_trans_1"/>
</dbReference>
<accession>A0A1N7IEX9</accession>
<feature type="domain" description="Glycosyl transferase family 1" evidence="1">
    <location>
        <begin position="193"/>
        <end position="358"/>
    </location>
</feature>
<keyword evidence="2" id="KW-0808">Transferase</keyword>
<dbReference type="RefSeq" id="WP_076507233.1">
    <property type="nucleotide sequence ID" value="NZ_FTNY01000003.1"/>
</dbReference>
<organism evidence="2 3">
    <name type="scientific">Chryseobacterium shigense</name>
    <dbReference type="NCBI Taxonomy" id="297244"/>
    <lineage>
        <taxon>Bacteria</taxon>
        <taxon>Pseudomonadati</taxon>
        <taxon>Bacteroidota</taxon>
        <taxon>Flavobacteriia</taxon>
        <taxon>Flavobacteriales</taxon>
        <taxon>Weeksellaceae</taxon>
        <taxon>Chryseobacterium group</taxon>
        <taxon>Chryseobacterium</taxon>
    </lineage>
</organism>
<evidence type="ECO:0000313" key="3">
    <source>
        <dbReference type="Proteomes" id="UP000186373"/>
    </source>
</evidence>
<gene>
    <name evidence="2" type="ORF">SAMN05421639_103356</name>
</gene>
<dbReference type="PANTHER" id="PTHR12526:SF630">
    <property type="entry name" value="GLYCOSYLTRANSFERASE"/>
    <property type="match status" value="1"/>
</dbReference>
<name>A0A1N7IEX9_9FLAO</name>
<dbReference type="Gene3D" id="3.40.50.2000">
    <property type="entry name" value="Glycogen Phosphorylase B"/>
    <property type="match status" value="2"/>
</dbReference>
<sequence length="377" mass="44118">MNRKKILFVYYQNIQIGGVAKVLTNLTSELAENGYDVDILFLMDTHADFYPVNTAITKYYIDSFANKYSKFATHINKKYKFIPKIYNIHSYFYDLGSYIVLKKWIRENHHHYETIVSCWYKLSTMLSTEKNISQKTIAWEHSSFRVGGVLYDKLLRKNYKKLKSIICINKLSVKYYEKLNKTFFIPNVIDDIFEEQKAITVDQKENIISFVGRLDKTKNAVELVKIFHRTRKPSDWKLQIIGDGPERNAIALYIKENNLENNILLLGIKSPHEISQLLRKSKIFAFTSLSEAFGLALVEAMFCSNAIVAYDCEFGPSDIINENNGFLIPLYDTEMFAEKLEILIKDETLLDRLIQSSYAESHQWKKEKIIQQWKKIL</sequence>
<dbReference type="AlphaFoldDB" id="A0A1N7IEX9"/>
<dbReference type="OrthoDB" id="9811239at2"/>